<name>A0ABU0C203_9BRAD</name>
<evidence type="ECO:0000313" key="3">
    <source>
        <dbReference type="Proteomes" id="UP001230253"/>
    </source>
</evidence>
<reference evidence="2 3" key="1">
    <citation type="submission" date="2023-07" db="EMBL/GenBank/DDBJ databases">
        <title>Genomic Encyclopedia of Type Strains, Phase IV (KMG-IV): sequencing the most valuable type-strain genomes for metagenomic binning, comparative biology and taxonomic classification.</title>
        <authorList>
            <person name="Goeker M."/>
        </authorList>
    </citation>
    <scope>NUCLEOTIDE SEQUENCE [LARGE SCALE GENOMIC DNA]</scope>
    <source>
        <strain evidence="2 3">DSM 11549</strain>
    </source>
</reference>
<feature type="region of interest" description="Disordered" evidence="1">
    <location>
        <begin position="35"/>
        <end position="123"/>
    </location>
</feature>
<evidence type="ECO:0008006" key="4">
    <source>
        <dbReference type="Google" id="ProtNLM"/>
    </source>
</evidence>
<dbReference type="RefSeq" id="WP_307152815.1">
    <property type="nucleotide sequence ID" value="NZ_JAUSUK010000001.1"/>
</dbReference>
<dbReference type="EMBL" id="JAUSUK010000001">
    <property type="protein sequence ID" value="MDQ0324540.1"/>
    <property type="molecule type" value="Genomic_DNA"/>
</dbReference>
<evidence type="ECO:0000256" key="1">
    <source>
        <dbReference type="SAM" id="MobiDB-lite"/>
    </source>
</evidence>
<comment type="caution">
    <text evidence="2">The sequence shown here is derived from an EMBL/GenBank/DDBJ whole genome shotgun (WGS) entry which is preliminary data.</text>
</comment>
<protein>
    <recommendedName>
        <fullName evidence="4">Terminase</fullName>
    </recommendedName>
</protein>
<evidence type="ECO:0000313" key="2">
    <source>
        <dbReference type="EMBL" id="MDQ0324540.1"/>
    </source>
</evidence>
<dbReference type="Proteomes" id="UP001230253">
    <property type="component" value="Unassembled WGS sequence"/>
</dbReference>
<feature type="compositionally biased region" description="Low complexity" evidence="1">
    <location>
        <begin position="71"/>
        <end position="94"/>
    </location>
</feature>
<organism evidence="2 3">
    <name type="scientific">Rhodopseudomonas julia</name>
    <dbReference type="NCBI Taxonomy" id="200617"/>
    <lineage>
        <taxon>Bacteria</taxon>
        <taxon>Pseudomonadati</taxon>
        <taxon>Pseudomonadota</taxon>
        <taxon>Alphaproteobacteria</taxon>
        <taxon>Hyphomicrobiales</taxon>
        <taxon>Nitrobacteraceae</taxon>
        <taxon>Rhodopseudomonas</taxon>
    </lineage>
</organism>
<sequence>MAEEADWAAIRAAYEAGAEPLSAIRRRFHVSAGAIAERRRREGWTPRSSDLAAIGRRRAAEREGRAKAESEAGSAEGSTKSAPRGRGDAAASSAGGAGARGDGRKAGARGASRSKTPERLPGRVERLLRLVDAELGRLEARFSREGEVDEKDVRLLSEAARMLDRAEALARKGGEKAPSETDDQDWLRAELSRRIVSLKKRAERR</sequence>
<feature type="compositionally biased region" description="Basic and acidic residues" evidence="1">
    <location>
        <begin position="58"/>
        <end position="70"/>
    </location>
</feature>
<gene>
    <name evidence="2" type="ORF">J2R99_000389</name>
</gene>
<accession>A0ABU0C203</accession>
<proteinExistence type="predicted"/>
<keyword evidence="3" id="KW-1185">Reference proteome</keyword>